<feature type="compositionally biased region" description="Polar residues" evidence="1">
    <location>
        <begin position="101"/>
        <end position="117"/>
    </location>
</feature>
<dbReference type="Gene3D" id="1.10.510.10">
    <property type="entry name" value="Transferase(Phosphotransferase) domain 1"/>
    <property type="match status" value="2"/>
</dbReference>
<protein>
    <submittedName>
        <fullName evidence="3">Serine/Threonine kinase domain protein</fullName>
    </submittedName>
</protein>
<evidence type="ECO:0000313" key="3">
    <source>
        <dbReference type="EMBL" id="EAS02451.2"/>
    </source>
</evidence>
<feature type="compositionally biased region" description="Polar residues" evidence="1">
    <location>
        <begin position="771"/>
        <end position="793"/>
    </location>
</feature>
<dbReference type="PROSITE" id="PS00108">
    <property type="entry name" value="PROTEIN_KINASE_ST"/>
    <property type="match status" value="1"/>
</dbReference>
<feature type="compositionally biased region" description="Basic and acidic residues" evidence="1">
    <location>
        <begin position="379"/>
        <end position="389"/>
    </location>
</feature>
<feature type="compositionally biased region" description="Basic residues" evidence="1">
    <location>
        <begin position="365"/>
        <end position="378"/>
    </location>
</feature>
<feature type="region of interest" description="Disordered" evidence="1">
    <location>
        <begin position="326"/>
        <end position="389"/>
    </location>
</feature>
<dbReference type="InterPro" id="IPR000719">
    <property type="entry name" value="Prot_kinase_dom"/>
</dbReference>
<dbReference type="InterPro" id="IPR011009">
    <property type="entry name" value="Kinase-like_dom_sf"/>
</dbReference>
<organism evidence="3 4">
    <name type="scientific">Tetrahymena thermophila (strain SB210)</name>
    <dbReference type="NCBI Taxonomy" id="312017"/>
    <lineage>
        <taxon>Eukaryota</taxon>
        <taxon>Sar</taxon>
        <taxon>Alveolata</taxon>
        <taxon>Ciliophora</taxon>
        <taxon>Intramacronucleata</taxon>
        <taxon>Oligohymenophorea</taxon>
        <taxon>Hymenostomatida</taxon>
        <taxon>Tetrahymenina</taxon>
        <taxon>Tetrahymenidae</taxon>
        <taxon>Tetrahymena</taxon>
    </lineage>
</organism>
<keyword evidence="3" id="KW-0808">Transferase</keyword>
<feature type="compositionally biased region" description="Basic and acidic residues" evidence="1">
    <location>
        <begin position="425"/>
        <end position="440"/>
    </location>
</feature>
<dbReference type="eggNOG" id="KOG0032">
    <property type="taxonomic scope" value="Eukaryota"/>
</dbReference>
<accession>I7M9Q0</accession>
<feature type="compositionally biased region" description="Polar residues" evidence="1">
    <location>
        <begin position="39"/>
        <end position="65"/>
    </location>
</feature>
<evidence type="ECO:0000259" key="2">
    <source>
        <dbReference type="PROSITE" id="PS50011"/>
    </source>
</evidence>
<dbReference type="Pfam" id="PF00069">
    <property type="entry name" value="Pkinase"/>
    <property type="match status" value="2"/>
</dbReference>
<keyword evidence="3" id="KW-0418">Kinase</keyword>
<dbReference type="HOGENOM" id="CLU_256173_0_0_1"/>
<keyword evidence="4" id="KW-1185">Reference proteome</keyword>
<dbReference type="PROSITE" id="PS50011">
    <property type="entry name" value="PROTEIN_KINASE_DOM"/>
    <property type="match status" value="1"/>
</dbReference>
<feature type="region of interest" description="Disordered" evidence="1">
    <location>
        <begin position="750"/>
        <end position="793"/>
    </location>
</feature>
<feature type="domain" description="Protein kinase" evidence="2">
    <location>
        <begin position="228"/>
        <end position="628"/>
    </location>
</feature>
<gene>
    <name evidence="3" type="ORF">TTHERM_00729110</name>
</gene>
<feature type="region of interest" description="Disordered" evidence="1">
    <location>
        <begin position="98"/>
        <end position="117"/>
    </location>
</feature>
<dbReference type="GO" id="GO:0005524">
    <property type="term" value="F:ATP binding"/>
    <property type="evidence" value="ECO:0007669"/>
    <property type="project" value="InterPro"/>
</dbReference>
<dbReference type="RefSeq" id="XP_001022696.2">
    <property type="nucleotide sequence ID" value="XM_001022696.3"/>
</dbReference>
<dbReference type="SUPFAM" id="SSF56112">
    <property type="entry name" value="Protein kinase-like (PK-like)"/>
    <property type="match status" value="1"/>
</dbReference>
<proteinExistence type="predicted"/>
<dbReference type="PANTHER" id="PTHR24347">
    <property type="entry name" value="SERINE/THREONINE-PROTEIN KINASE"/>
    <property type="match status" value="1"/>
</dbReference>
<evidence type="ECO:0000256" key="1">
    <source>
        <dbReference type="SAM" id="MobiDB-lite"/>
    </source>
</evidence>
<sequence>MDKAEGSNAEMKPNLVQGLDILTDQNADLKDKHQENERSNNQNLTQDQHESIQQPNSTSIKNAQVQEKETSQHQKKQAMNRMRNSIKETLFKGITKKINPEGSSQSIAPQNSGSQNNVQQLFSQSGILGKGSNFNEQDQQIQNQAQKLVNDENQIPQEDEDLFKLQTVLTNSVKIEQCPRIEFNFTGSNNSNKVRMNDPIINKIFEEQKPQKDSSIINQTRIFEENYELIGEKLGEGSQGDVRKCIHKKSQQVYAVKMIRNGDTEIILSAITSFKIAKNLNHPSIIKPYELFINQETEKIYYVMEYCEYGSLQDYIENLWSLSPHKRDHRSMSKMKTTSTDNLEDESNSLDSQKNLNFEGASNKATKKKDRKKKQKKRRQEDNQAKEDDHLIKLYQQLGSSDNLKQQQNEIVNNNLNAQDEDDTKIDSQKKIEGSEEKSVRNKSQKRKVQFNSSYQSKIDHDLIKRILKEIITAVEYLHSEGICHRDLKPDNILISNDLQNIKIIDFEISKRFKYFRQNKTGVLKVCEMWTRTGTLDFQSPEMFESAGYTEAVDIWAIGVIAYYLLTGRLPFDQEYISDKIEFIRNAQYNQDYIKDLDDISKDFIRRMLRKDPAERLTASEALSHPWFLVCSNNDVRNRNELNLNMNKSTVLNLFHSPQDSDKGCTIDSKKYMELSLIKANQSTVLVKKDSNGSDSNYPNQLTFAFTNKMQSQKYNNSNNYSLRIKNHHNKIQLSNRFEGSADNLQMKNEDSPVISESSKHIVEKKRNSRPHNTQIESPTKSRNNQNGDQYFKQSGFFGESVQKCFGDNSCKVYKSNIQGSNINVSQFREDIFNIKEVQCGENSCTNIPKNQMNTESEYEDESEKDDSLLRKKKEYKMKLQQFKQLMTTGMQDLPTNFIHINQKQQKTPQTSQLRLRLLYEKSRIPSEKAVFLKNEHQQQQQQQQQQLQYQIETNKQPQSVLQNSQHQIISTQQNTLGSNMSVFNSTQNYNSNTNSQVSGGHSSNLCSPIQYTDNIVNANPSTNLLQFQLNPTNLSNNNNNSNNNSTFANKNEAQVNLPSQSSINNTSNIFSGAQLQEGIKSIQLQQHQSNQSAVSAGAANPVIQHFIDNSEIEVQGLRSRSNTNDVAEKVESEEQIDTRAKRMSEDFTSSCIVQNPERQQAQPVQNYYNLNSSQKNGNFFEAKVQKSSHFSNNQYTLASNINSENLIPSQGVFSNDHSKQFSIQEQLQMKSTKYVKQFLLSTGNMQEQPSSQQQIQSKESVGNLETSINPIFKKIESDDDTPQNEQAVKKGTSLNSSNLWQFQNGLNRSNSDICSIASDFHINHNDILQKDNVKIDHTQLGDIIQSSSEESFQIDDNEDFQNVQKTVQVQPH</sequence>
<name>I7M9Q0_TETTS</name>
<dbReference type="EMBL" id="GG662537">
    <property type="protein sequence ID" value="EAS02451.2"/>
    <property type="molecule type" value="Genomic_DNA"/>
</dbReference>
<reference evidence="4" key="1">
    <citation type="journal article" date="2006" name="PLoS Biol.">
        <title>Macronuclear genome sequence of the ciliate Tetrahymena thermophila, a model eukaryote.</title>
        <authorList>
            <person name="Eisen J.A."/>
            <person name="Coyne R.S."/>
            <person name="Wu M."/>
            <person name="Wu D."/>
            <person name="Thiagarajan M."/>
            <person name="Wortman J.R."/>
            <person name="Badger J.H."/>
            <person name="Ren Q."/>
            <person name="Amedeo P."/>
            <person name="Jones K.M."/>
            <person name="Tallon L.J."/>
            <person name="Delcher A.L."/>
            <person name="Salzberg S.L."/>
            <person name="Silva J.C."/>
            <person name="Haas B.J."/>
            <person name="Majoros W.H."/>
            <person name="Farzad M."/>
            <person name="Carlton J.M."/>
            <person name="Smith R.K. Jr."/>
            <person name="Garg J."/>
            <person name="Pearlman R.E."/>
            <person name="Karrer K.M."/>
            <person name="Sun L."/>
            <person name="Manning G."/>
            <person name="Elde N.C."/>
            <person name="Turkewitz A.P."/>
            <person name="Asai D.J."/>
            <person name="Wilkes D.E."/>
            <person name="Wang Y."/>
            <person name="Cai H."/>
            <person name="Collins K."/>
            <person name="Stewart B.A."/>
            <person name="Lee S.R."/>
            <person name="Wilamowska K."/>
            <person name="Weinberg Z."/>
            <person name="Ruzzo W.L."/>
            <person name="Wloga D."/>
            <person name="Gaertig J."/>
            <person name="Frankel J."/>
            <person name="Tsao C.-C."/>
            <person name="Gorovsky M.A."/>
            <person name="Keeling P.J."/>
            <person name="Waller R.F."/>
            <person name="Patron N.J."/>
            <person name="Cherry J.M."/>
            <person name="Stover N.A."/>
            <person name="Krieger C.J."/>
            <person name="del Toro C."/>
            <person name="Ryder H.F."/>
            <person name="Williamson S.C."/>
            <person name="Barbeau R.A."/>
            <person name="Hamilton E.P."/>
            <person name="Orias E."/>
        </authorList>
    </citation>
    <scope>NUCLEOTIDE SEQUENCE [LARGE SCALE GENOMIC DNA]</scope>
    <source>
        <strain evidence="4">SB210</strain>
    </source>
</reference>
<dbReference type="KEGG" id="tet:TTHERM_00729110"/>
<dbReference type="GeneID" id="7829409"/>
<feature type="region of interest" description="Disordered" evidence="1">
    <location>
        <begin position="1"/>
        <end position="80"/>
    </location>
</feature>
<evidence type="ECO:0000313" key="4">
    <source>
        <dbReference type="Proteomes" id="UP000009168"/>
    </source>
</evidence>
<dbReference type="Proteomes" id="UP000009168">
    <property type="component" value="Unassembled WGS sequence"/>
</dbReference>
<dbReference type="eggNOG" id="KOG0611">
    <property type="taxonomic scope" value="Eukaryota"/>
</dbReference>
<dbReference type="GO" id="GO:0004672">
    <property type="term" value="F:protein kinase activity"/>
    <property type="evidence" value="ECO:0007669"/>
    <property type="project" value="InterPro"/>
</dbReference>
<dbReference type="SMART" id="SM00220">
    <property type="entry name" value="S_TKc"/>
    <property type="match status" value="1"/>
</dbReference>
<dbReference type="InterPro" id="IPR008271">
    <property type="entry name" value="Ser/Thr_kinase_AS"/>
</dbReference>
<feature type="region of interest" description="Disordered" evidence="1">
    <location>
        <begin position="414"/>
        <end position="451"/>
    </location>
</feature>
<feature type="compositionally biased region" description="Basic and acidic residues" evidence="1">
    <location>
        <begin position="27"/>
        <end position="38"/>
    </location>
</feature>
<dbReference type="InParanoid" id="I7M9Q0"/>